<accession>A0A1F6DDW1</accession>
<gene>
    <name evidence="3" type="ORF">A3C89_00105</name>
</gene>
<dbReference type="AlphaFoldDB" id="A0A1F6DDW1"/>
<dbReference type="InterPro" id="IPR045584">
    <property type="entry name" value="Pilin-like"/>
</dbReference>
<feature type="transmembrane region" description="Helical" evidence="2">
    <location>
        <begin position="12"/>
        <end position="37"/>
    </location>
</feature>
<keyword evidence="2" id="KW-0472">Membrane</keyword>
<dbReference type="SUPFAM" id="SSF54523">
    <property type="entry name" value="Pili subunits"/>
    <property type="match status" value="1"/>
</dbReference>
<dbReference type="Proteomes" id="UP000178794">
    <property type="component" value="Unassembled WGS sequence"/>
</dbReference>
<dbReference type="PRINTS" id="PR00813">
    <property type="entry name" value="BCTERIALGSPG"/>
</dbReference>
<evidence type="ECO:0000256" key="2">
    <source>
        <dbReference type="SAM" id="Phobius"/>
    </source>
</evidence>
<protein>
    <recommendedName>
        <fullName evidence="5">Type II secretion system protein GspG C-terminal domain-containing protein</fullName>
    </recommendedName>
</protein>
<comment type="caution">
    <text evidence="3">The sequence shown here is derived from an EMBL/GenBank/DDBJ whole genome shotgun (WGS) entry which is preliminary data.</text>
</comment>
<proteinExistence type="predicted"/>
<dbReference type="InterPro" id="IPR000983">
    <property type="entry name" value="Bac_GSPG_pilin"/>
</dbReference>
<sequence>MSYNSSSVRGFTLIELMVVITIIGLLASSVLVALGNARAKARDARRTADIRQVMTALELYANDNTNGYPQCSGGSSCDLDTLTTLVPGYIDKLPSDPVAANTYTYWDDSDTAAPFDGYAIQIKYERALSAPNAVCYKSANATSTAVTGDPCP</sequence>
<keyword evidence="2" id="KW-1133">Transmembrane helix</keyword>
<reference evidence="3 4" key="1">
    <citation type="journal article" date="2016" name="Nat. Commun.">
        <title>Thousands of microbial genomes shed light on interconnected biogeochemical processes in an aquifer system.</title>
        <authorList>
            <person name="Anantharaman K."/>
            <person name="Brown C.T."/>
            <person name="Hug L.A."/>
            <person name="Sharon I."/>
            <person name="Castelle C.J."/>
            <person name="Probst A.J."/>
            <person name="Thomas B.C."/>
            <person name="Singh A."/>
            <person name="Wilkins M.J."/>
            <person name="Karaoz U."/>
            <person name="Brodie E.L."/>
            <person name="Williams K.H."/>
            <person name="Hubbard S.S."/>
            <person name="Banfield J.F."/>
        </authorList>
    </citation>
    <scope>NUCLEOTIDE SEQUENCE [LARGE SCALE GENOMIC DNA]</scope>
</reference>
<evidence type="ECO:0000256" key="1">
    <source>
        <dbReference type="ARBA" id="ARBA00022481"/>
    </source>
</evidence>
<dbReference type="Pfam" id="PF07963">
    <property type="entry name" value="N_methyl"/>
    <property type="match status" value="1"/>
</dbReference>
<dbReference type="InterPro" id="IPR012902">
    <property type="entry name" value="N_methyl_site"/>
</dbReference>
<dbReference type="PANTHER" id="PTHR30093">
    <property type="entry name" value="GENERAL SECRETION PATHWAY PROTEIN G"/>
    <property type="match status" value="1"/>
</dbReference>
<evidence type="ECO:0000313" key="3">
    <source>
        <dbReference type="EMBL" id="OGG59609.1"/>
    </source>
</evidence>
<dbReference type="GO" id="GO:0015628">
    <property type="term" value="P:protein secretion by the type II secretion system"/>
    <property type="evidence" value="ECO:0007669"/>
    <property type="project" value="InterPro"/>
</dbReference>
<dbReference type="GO" id="GO:0015627">
    <property type="term" value="C:type II protein secretion system complex"/>
    <property type="evidence" value="ECO:0007669"/>
    <property type="project" value="InterPro"/>
</dbReference>
<dbReference type="EMBL" id="MFLF01000013">
    <property type="protein sequence ID" value="OGG59609.1"/>
    <property type="molecule type" value="Genomic_DNA"/>
</dbReference>
<evidence type="ECO:0000313" key="4">
    <source>
        <dbReference type="Proteomes" id="UP000178794"/>
    </source>
</evidence>
<keyword evidence="1" id="KW-0488">Methylation</keyword>
<dbReference type="STRING" id="1798492.A3C89_00105"/>
<dbReference type="PROSITE" id="PS00409">
    <property type="entry name" value="PROKAR_NTER_METHYL"/>
    <property type="match status" value="1"/>
</dbReference>
<evidence type="ECO:0008006" key="5">
    <source>
        <dbReference type="Google" id="ProtNLM"/>
    </source>
</evidence>
<dbReference type="Gene3D" id="3.30.700.10">
    <property type="entry name" value="Glycoprotein, Type 4 Pilin"/>
    <property type="match status" value="1"/>
</dbReference>
<keyword evidence="2" id="KW-0812">Transmembrane</keyword>
<dbReference type="NCBIfam" id="TIGR02532">
    <property type="entry name" value="IV_pilin_GFxxxE"/>
    <property type="match status" value="1"/>
</dbReference>
<organism evidence="3 4">
    <name type="scientific">Candidatus Kaiserbacteria bacterium RIFCSPHIGHO2_02_FULL_50_50</name>
    <dbReference type="NCBI Taxonomy" id="1798492"/>
    <lineage>
        <taxon>Bacteria</taxon>
        <taxon>Candidatus Kaiseribacteriota</taxon>
    </lineage>
</organism>
<name>A0A1F6DDW1_9BACT</name>